<comment type="caution">
    <text evidence="1">The sequence shown here is derived from an EMBL/GenBank/DDBJ whole genome shotgun (WGS) entry which is preliminary data.</text>
</comment>
<evidence type="ECO:0000313" key="1">
    <source>
        <dbReference type="EMBL" id="KAJ3116579.1"/>
    </source>
</evidence>
<evidence type="ECO:0000313" key="2">
    <source>
        <dbReference type="Proteomes" id="UP001211907"/>
    </source>
</evidence>
<dbReference type="AlphaFoldDB" id="A0AAD5SYG3"/>
<proteinExistence type="predicted"/>
<accession>A0AAD5SYG3</accession>
<name>A0AAD5SYG3_9FUNG</name>
<sequence>MIAPSDANSTTNDLSLRGVTDVISCFAVINVHLDRLIYCLAGILFNSASPEPFGGPKSFPRYWTYEGTTLSALIKFIINSAYRAYWGWKGRFGLDAVVSAVNRVLELHNETGRFKSLADELVLRGMDRSNHVECRKVSIIPAPLQFFGTTDNAEDLNVVYFSARDIRRNIDSE</sequence>
<organism evidence="1 2">
    <name type="scientific">Physocladia obscura</name>
    <dbReference type="NCBI Taxonomy" id="109957"/>
    <lineage>
        <taxon>Eukaryota</taxon>
        <taxon>Fungi</taxon>
        <taxon>Fungi incertae sedis</taxon>
        <taxon>Chytridiomycota</taxon>
        <taxon>Chytridiomycota incertae sedis</taxon>
        <taxon>Chytridiomycetes</taxon>
        <taxon>Chytridiales</taxon>
        <taxon>Chytriomycetaceae</taxon>
        <taxon>Physocladia</taxon>
    </lineage>
</organism>
<dbReference type="Proteomes" id="UP001211907">
    <property type="component" value="Unassembled WGS sequence"/>
</dbReference>
<protein>
    <submittedName>
        <fullName evidence="1">Uncharacterized protein</fullName>
    </submittedName>
</protein>
<keyword evidence="2" id="KW-1185">Reference proteome</keyword>
<gene>
    <name evidence="1" type="ORF">HK100_001027</name>
</gene>
<dbReference type="EMBL" id="JADGJH010001220">
    <property type="protein sequence ID" value="KAJ3116579.1"/>
    <property type="molecule type" value="Genomic_DNA"/>
</dbReference>
<reference evidence="1" key="1">
    <citation type="submission" date="2020-05" db="EMBL/GenBank/DDBJ databases">
        <title>Phylogenomic resolution of chytrid fungi.</title>
        <authorList>
            <person name="Stajich J.E."/>
            <person name="Amses K."/>
            <person name="Simmons R."/>
            <person name="Seto K."/>
            <person name="Myers J."/>
            <person name="Bonds A."/>
            <person name="Quandt C.A."/>
            <person name="Barry K."/>
            <person name="Liu P."/>
            <person name="Grigoriev I."/>
            <person name="Longcore J.E."/>
            <person name="James T.Y."/>
        </authorList>
    </citation>
    <scope>NUCLEOTIDE SEQUENCE</scope>
    <source>
        <strain evidence="1">JEL0513</strain>
    </source>
</reference>